<evidence type="ECO:0000313" key="1">
    <source>
        <dbReference type="EMBL" id="THU75951.1"/>
    </source>
</evidence>
<keyword evidence="2" id="KW-1185">Reference proteome</keyword>
<protein>
    <submittedName>
        <fullName evidence="1">Uncharacterized protein</fullName>
    </submittedName>
</protein>
<feature type="non-terminal residue" evidence="1">
    <location>
        <position position="59"/>
    </location>
</feature>
<dbReference type="OrthoDB" id="3265734at2759"/>
<organism evidence="1 2">
    <name type="scientific">Dendrothele bispora (strain CBS 962.96)</name>
    <dbReference type="NCBI Taxonomy" id="1314807"/>
    <lineage>
        <taxon>Eukaryota</taxon>
        <taxon>Fungi</taxon>
        <taxon>Dikarya</taxon>
        <taxon>Basidiomycota</taxon>
        <taxon>Agaricomycotina</taxon>
        <taxon>Agaricomycetes</taxon>
        <taxon>Agaricomycetidae</taxon>
        <taxon>Agaricales</taxon>
        <taxon>Agaricales incertae sedis</taxon>
        <taxon>Dendrothele</taxon>
    </lineage>
</organism>
<dbReference type="EMBL" id="ML181343">
    <property type="protein sequence ID" value="THU75951.1"/>
    <property type="molecule type" value="Genomic_DNA"/>
</dbReference>
<feature type="non-terminal residue" evidence="1">
    <location>
        <position position="1"/>
    </location>
</feature>
<proteinExistence type="predicted"/>
<evidence type="ECO:0000313" key="2">
    <source>
        <dbReference type="Proteomes" id="UP000297245"/>
    </source>
</evidence>
<name>A0A4S8KKM4_DENBC</name>
<dbReference type="Proteomes" id="UP000297245">
    <property type="component" value="Unassembled WGS sequence"/>
</dbReference>
<sequence length="59" mass="6600">LDENLALRYAPDLSNTTQRHQPIVSSSILNEGNHTLSISSGINTTNVIWLDYLEYLPSN</sequence>
<dbReference type="AlphaFoldDB" id="A0A4S8KKM4"/>
<reference evidence="1 2" key="1">
    <citation type="journal article" date="2019" name="Nat. Ecol. Evol.">
        <title>Megaphylogeny resolves global patterns of mushroom evolution.</title>
        <authorList>
            <person name="Varga T."/>
            <person name="Krizsan K."/>
            <person name="Foldi C."/>
            <person name="Dima B."/>
            <person name="Sanchez-Garcia M."/>
            <person name="Sanchez-Ramirez S."/>
            <person name="Szollosi G.J."/>
            <person name="Szarkandi J.G."/>
            <person name="Papp V."/>
            <person name="Albert L."/>
            <person name="Andreopoulos W."/>
            <person name="Angelini C."/>
            <person name="Antonin V."/>
            <person name="Barry K.W."/>
            <person name="Bougher N.L."/>
            <person name="Buchanan P."/>
            <person name="Buyck B."/>
            <person name="Bense V."/>
            <person name="Catcheside P."/>
            <person name="Chovatia M."/>
            <person name="Cooper J."/>
            <person name="Damon W."/>
            <person name="Desjardin D."/>
            <person name="Finy P."/>
            <person name="Geml J."/>
            <person name="Haridas S."/>
            <person name="Hughes K."/>
            <person name="Justo A."/>
            <person name="Karasinski D."/>
            <person name="Kautmanova I."/>
            <person name="Kiss B."/>
            <person name="Kocsube S."/>
            <person name="Kotiranta H."/>
            <person name="LaButti K.M."/>
            <person name="Lechner B.E."/>
            <person name="Liimatainen K."/>
            <person name="Lipzen A."/>
            <person name="Lukacs Z."/>
            <person name="Mihaltcheva S."/>
            <person name="Morgado L.N."/>
            <person name="Niskanen T."/>
            <person name="Noordeloos M.E."/>
            <person name="Ohm R.A."/>
            <person name="Ortiz-Santana B."/>
            <person name="Ovrebo C."/>
            <person name="Racz N."/>
            <person name="Riley R."/>
            <person name="Savchenko A."/>
            <person name="Shiryaev A."/>
            <person name="Soop K."/>
            <person name="Spirin V."/>
            <person name="Szebenyi C."/>
            <person name="Tomsovsky M."/>
            <person name="Tulloss R.E."/>
            <person name="Uehling J."/>
            <person name="Grigoriev I.V."/>
            <person name="Vagvolgyi C."/>
            <person name="Papp T."/>
            <person name="Martin F.M."/>
            <person name="Miettinen O."/>
            <person name="Hibbett D.S."/>
            <person name="Nagy L.G."/>
        </authorList>
    </citation>
    <scope>NUCLEOTIDE SEQUENCE [LARGE SCALE GENOMIC DNA]</scope>
    <source>
        <strain evidence="1 2">CBS 962.96</strain>
    </source>
</reference>
<accession>A0A4S8KKM4</accession>
<gene>
    <name evidence="1" type="ORF">K435DRAFT_596060</name>
</gene>